<dbReference type="AlphaFoldDB" id="A0A060Z5V6"/>
<evidence type="ECO:0000256" key="1">
    <source>
        <dbReference type="SAM" id="SignalP"/>
    </source>
</evidence>
<proteinExistence type="predicted"/>
<reference evidence="2" key="2">
    <citation type="submission" date="2014-03" db="EMBL/GenBank/DDBJ databases">
        <authorList>
            <person name="Genoscope - CEA"/>
        </authorList>
    </citation>
    <scope>NUCLEOTIDE SEQUENCE</scope>
</reference>
<dbReference type="EMBL" id="FR928933">
    <property type="protein sequence ID" value="CDQ97104.1"/>
    <property type="molecule type" value="Genomic_DNA"/>
</dbReference>
<sequence>MSRLAFISFIYFLYVFFPYQNEMICGETFQKSLFEWTYCRSEIDQVCDAQYFDCPAWSVMYSTLTAQPVCNVMNYQHCQVADDKGFFDGVFICKDEDVSDFVNYVHRKTKHGYGKGLCGASQWTAAKESSRETNNKLDEEGLEVAVCRHGILLRSLNMMRGEIFAYPLFLQKELSGSRNIQFMCTDVI</sequence>
<accession>A0A060Z5V6</accession>
<evidence type="ECO:0000313" key="3">
    <source>
        <dbReference type="Proteomes" id="UP000193380"/>
    </source>
</evidence>
<reference evidence="2" key="1">
    <citation type="journal article" date="2014" name="Nat. Commun.">
        <title>The rainbow trout genome provides novel insights into evolution after whole-genome duplication in vertebrates.</title>
        <authorList>
            <person name="Berthelot C."/>
            <person name="Brunet F."/>
            <person name="Chalopin D."/>
            <person name="Juanchich A."/>
            <person name="Bernard M."/>
            <person name="Noel B."/>
            <person name="Bento P."/>
            <person name="Da Silva C."/>
            <person name="Labadie K."/>
            <person name="Alberti A."/>
            <person name="Aury J.M."/>
            <person name="Louis A."/>
            <person name="Dehais P."/>
            <person name="Bardou P."/>
            <person name="Montfort J."/>
            <person name="Klopp C."/>
            <person name="Cabau C."/>
            <person name="Gaspin C."/>
            <person name="Thorgaard G.H."/>
            <person name="Boussaha M."/>
            <person name="Quillet E."/>
            <person name="Guyomard R."/>
            <person name="Galiana D."/>
            <person name="Bobe J."/>
            <person name="Volff J.N."/>
            <person name="Genet C."/>
            <person name="Wincker P."/>
            <person name="Jaillon O."/>
            <person name="Roest Crollius H."/>
            <person name="Guiguen Y."/>
        </authorList>
    </citation>
    <scope>NUCLEOTIDE SEQUENCE [LARGE SCALE GENOMIC DNA]</scope>
</reference>
<dbReference type="PANTHER" id="PTHR33104:SF2">
    <property type="entry name" value="CXC3 LIKE CYSTEINE CLUSTER DOMAIN-CONTAINING PROTEIN"/>
    <property type="match status" value="1"/>
</dbReference>
<evidence type="ECO:0008006" key="4">
    <source>
        <dbReference type="Google" id="ProtNLM"/>
    </source>
</evidence>
<organism evidence="2 3">
    <name type="scientific">Oncorhynchus mykiss</name>
    <name type="common">Rainbow trout</name>
    <name type="synonym">Salmo gairdneri</name>
    <dbReference type="NCBI Taxonomy" id="8022"/>
    <lineage>
        <taxon>Eukaryota</taxon>
        <taxon>Metazoa</taxon>
        <taxon>Chordata</taxon>
        <taxon>Craniata</taxon>
        <taxon>Vertebrata</taxon>
        <taxon>Euteleostomi</taxon>
        <taxon>Actinopterygii</taxon>
        <taxon>Neopterygii</taxon>
        <taxon>Teleostei</taxon>
        <taxon>Protacanthopterygii</taxon>
        <taxon>Salmoniformes</taxon>
        <taxon>Salmonidae</taxon>
        <taxon>Salmoninae</taxon>
        <taxon>Oncorhynchus</taxon>
    </lineage>
</organism>
<feature type="signal peptide" evidence="1">
    <location>
        <begin position="1"/>
        <end position="18"/>
    </location>
</feature>
<evidence type="ECO:0000313" key="2">
    <source>
        <dbReference type="EMBL" id="CDQ97104.1"/>
    </source>
</evidence>
<protein>
    <recommendedName>
        <fullName evidence="4">Folate receptor-like domain-containing protein</fullName>
    </recommendedName>
</protein>
<dbReference type="PaxDb" id="8022-A0A060Z5V6"/>
<dbReference type="InterPro" id="IPR040521">
    <property type="entry name" value="KDZ"/>
</dbReference>
<dbReference type="Proteomes" id="UP000193380">
    <property type="component" value="Unassembled WGS sequence"/>
</dbReference>
<dbReference type="PANTHER" id="PTHR33104">
    <property type="entry name" value="SI:DKEY-29D5.2"/>
    <property type="match status" value="1"/>
</dbReference>
<gene>
    <name evidence="2" type="ORF">GSONMT00043378001</name>
</gene>
<feature type="chain" id="PRO_5001592257" description="Folate receptor-like domain-containing protein" evidence="1">
    <location>
        <begin position="19"/>
        <end position="188"/>
    </location>
</feature>
<name>A0A060Z5V6_ONCMY</name>
<keyword evidence="1" id="KW-0732">Signal</keyword>
<dbReference type="Pfam" id="PF18758">
    <property type="entry name" value="KDZ"/>
    <property type="match status" value="1"/>
</dbReference>